<name>A0A0C1UQM3_9CYAN</name>
<organism evidence="3">
    <name type="scientific">Lyngbya confervoides BDU141951</name>
    <dbReference type="NCBI Taxonomy" id="1574623"/>
    <lineage>
        <taxon>Bacteria</taxon>
        <taxon>Bacillati</taxon>
        <taxon>Cyanobacteriota</taxon>
        <taxon>Cyanophyceae</taxon>
        <taxon>Oscillatoriophycideae</taxon>
        <taxon>Oscillatoriales</taxon>
        <taxon>Microcoleaceae</taxon>
        <taxon>Lyngbya</taxon>
    </lineage>
</organism>
<evidence type="ECO:0000259" key="2">
    <source>
        <dbReference type="Pfam" id="PF05685"/>
    </source>
</evidence>
<dbReference type="AlphaFoldDB" id="A0A0C1UQM3"/>
<reference evidence="3" key="2">
    <citation type="journal article" date="2015" name="Genome Announc.">
        <title>Draft Genome Sequence of Filamentous Marine Cyanobacterium Lyngbya confervoides Strain BDU141951.</title>
        <authorList>
            <person name="Chandrababunaidu M.M."/>
            <person name="Sen D."/>
            <person name="Tripathy S."/>
        </authorList>
    </citation>
    <scope>NUCLEOTIDE SEQUENCE</scope>
    <source>
        <strain evidence="3">BDU141951</strain>
    </source>
</reference>
<proteinExistence type="predicted"/>
<evidence type="ECO:0000256" key="1">
    <source>
        <dbReference type="SAM" id="MobiDB-lite"/>
    </source>
</evidence>
<feature type="domain" description="Putative restriction endonuclease" evidence="2">
    <location>
        <begin position="75"/>
        <end position="186"/>
    </location>
</feature>
<evidence type="ECO:0000313" key="3">
    <source>
        <dbReference type="EMBL" id="NEV68088.1"/>
    </source>
</evidence>
<dbReference type="PANTHER" id="PTHR33352">
    <property type="entry name" value="SLR1095 PROTEIN"/>
    <property type="match status" value="1"/>
</dbReference>
<feature type="region of interest" description="Disordered" evidence="1">
    <location>
        <begin position="224"/>
        <end position="265"/>
    </location>
</feature>
<reference evidence="3" key="1">
    <citation type="submission" date="2014-11" db="EMBL/GenBank/DDBJ databases">
        <authorList>
            <person name="Malar M.C."/>
            <person name="Sen D."/>
            <person name="Tripathy S."/>
        </authorList>
    </citation>
    <scope>NUCLEOTIDE SEQUENCE</scope>
    <source>
        <strain evidence="3">BDU141951</strain>
    </source>
</reference>
<dbReference type="Gene3D" id="3.90.1570.10">
    <property type="entry name" value="tt1808, chain A"/>
    <property type="match status" value="1"/>
</dbReference>
<dbReference type="InterPro" id="IPR012296">
    <property type="entry name" value="Nuclease_put_TT1808"/>
</dbReference>
<sequence length="265" mass="29858">MVAQLPTVPILAHQDLDIQWEPLPDDYVLPDDPVENLQQPLLAAALTDALGAAGWIRPEMLIASNFGLVATVAGKTVVKAPDWLYVPQVQPVAESVIRRSYTPHAEGAAVAIVMEFLSETETGEYSVRPVYPYGKLFFYQRILQVPTYVLFDPASVTLQVFRLEGETYQATEPDAQGRFWLPEMQLFLGIWQGTRLGTTTHWLRWWDADGNLLLWSSEQAEEARKQAEQAQQQAEQAQQQAEQERDRADQLAAKLRDLGVDPEQL</sequence>
<feature type="compositionally biased region" description="Low complexity" evidence="1">
    <location>
        <begin position="228"/>
        <end position="241"/>
    </location>
</feature>
<gene>
    <name evidence="3" type="ORF">QQ91_013300</name>
</gene>
<protein>
    <recommendedName>
        <fullName evidence="2">Putative restriction endonuclease domain-containing protein</fullName>
    </recommendedName>
</protein>
<dbReference type="InterPro" id="IPR008538">
    <property type="entry name" value="Uma2"/>
</dbReference>
<dbReference type="EMBL" id="JTHE02000003">
    <property type="protein sequence ID" value="NEV68088.1"/>
    <property type="molecule type" value="Genomic_DNA"/>
</dbReference>
<dbReference type="PANTHER" id="PTHR33352:SF3">
    <property type="entry name" value="SLR1612 PROTEIN"/>
    <property type="match status" value="1"/>
</dbReference>
<dbReference type="Pfam" id="PF05685">
    <property type="entry name" value="Uma2"/>
    <property type="match status" value="1"/>
</dbReference>
<reference evidence="3" key="3">
    <citation type="submission" date="2020-02" db="EMBL/GenBank/DDBJ databases">
        <authorList>
            <person name="Sarangi A.N."/>
            <person name="Ghosh S."/>
            <person name="Mukherjee M."/>
            <person name="Tripathy S."/>
        </authorList>
    </citation>
    <scope>NUCLEOTIDE SEQUENCE</scope>
    <source>
        <strain evidence="3">BDU141951</strain>
    </source>
</reference>
<comment type="caution">
    <text evidence="3">The sequence shown here is derived from an EMBL/GenBank/DDBJ whole genome shotgun (WGS) entry which is preliminary data.</text>
</comment>
<feature type="compositionally biased region" description="Basic and acidic residues" evidence="1">
    <location>
        <begin position="242"/>
        <end position="259"/>
    </location>
</feature>
<accession>A0A0C1UQM3</accession>